<evidence type="ECO:0000313" key="5">
    <source>
        <dbReference type="EMBL" id="PWG66207.1"/>
    </source>
</evidence>
<accession>A0A2U2NAT5</accession>
<dbReference type="AlphaFoldDB" id="A0A2U2NAT5"/>
<dbReference type="EMBL" id="QFFM01000007">
    <property type="protein sequence ID" value="PWG66207.1"/>
    <property type="molecule type" value="Genomic_DNA"/>
</dbReference>
<proteinExistence type="inferred from homology"/>
<dbReference type="GO" id="GO:0003677">
    <property type="term" value="F:DNA binding"/>
    <property type="evidence" value="ECO:0007669"/>
    <property type="project" value="UniProtKB-KW"/>
</dbReference>
<comment type="caution">
    <text evidence="5">The sequence shown here is derived from an EMBL/GenBank/DDBJ whole genome shotgun (WGS) entry which is preliminary data.</text>
</comment>
<feature type="domain" description="Type I restriction modification DNA specificity" evidence="4">
    <location>
        <begin position="19"/>
        <end position="149"/>
    </location>
</feature>
<gene>
    <name evidence="5" type="ORF">DF196_04230</name>
</gene>
<comment type="similarity">
    <text evidence="1">Belongs to the type-I restriction system S methylase family.</text>
</comment>
<keyword evidence="2" id="KW-0680">Restriction system</keyword>
<dbReference type="Gene3D" id="3.90.220.20">
    <property type="entry name" value="DNA methylase specificity domains"/>
    <property type="match status" value="1"/>
</dbReference>
<dbReference type="REBASE" id="384770">
    <property type="entry name" value="S2.Bca31790ORF4240P"/>
</dbReference>
<organism evidence="5 6">
    <name type="scientific">Bifidobacterium callitrichidarum</name>
    <dbReference type="NCBI Taxonomy" id="2052941"/>
    <lineage>
        <taxon>Bacteria</taxon>
        <taxon>Bacillati</taxon>
        <taxon>Actinomycetota</taxon>
        <taxon>Actinomycetes</taxon>
        <taxon>Bifidobacteriales</taxon>
        <taxon>Bifidobacteriaceae</taxon>
        <taxon>Bifidobacterium</taxon>
    </lineage>
</organism>
<protein>
    <recommendedName>
        <fullName evidence="4">Type I restriction modification DNA specificity domain-containing protein</fullName>
    </recommendedName>
</protein>
<dbReference type="SUPFAM" id="SSF116734">
    <property type="entry name" value="DNA methylase specificity domain"/>
    <property type="match status" value="1"/>
</dbReference>
<dbReference type="GO" id="GO:0009307">
    <property type="term" value="P:DNA restriction-modification system"/>
    <property type="evidence" value="ECO:0007669"/>
    <property type="project" value="UniProtKB-KW"/>
</dbReference>
<dbReference type="Pfam" id="PF01420">
    <property type="entry name" value="Methylase_S"/>
    <property type="match status" value="1"/>
</dbReference>
<keyword evidence="3" id="KW-0238">DNA-binding</keyword>
<reference evidence="5 6" key="1">
    <citation type="journal article" date="2018" name="Int. J. Syst. Evol. Microbiol.">
        <title>Bifidobacterium callitrichidarum sp. nov. from the faeces of the emperor tamarin (Saguinus imperator).</title>
        <authorList>
            <person name="Modesto M."/>
            <person name="Michelini S."/>
            <person name="Sansosti M.C."/>
            <person name="De Filippo C."/>
            <person name="Cavalieri D."/>
            <person name="Qvirist L."/>
            <person name="Andlid T."/>
            <person name="Spiezio C."/>
            <person name="Sandri C."/>
            <person name="Pascarelli S."/>
            <person name="Sgorbati B."/>
            <person name="Mattarelli P."/>
        </authorList>
    </citation>
    <scope>NUCLEOTIDE SEQUENCE [LARGE SCALE GENOMIC DNA]</scope>
    <source>
        <strain evidence="5 6">TRI 5</strain>
    </source>
</reference>
<evidence type="ECO:0000256" key="3">
    <source>
        <dbReference type="ARBA" id="ARBA00023125"/>
    </source>
</evidence>
<dbReference type="InterPro" id="IPR000055">
    <property type="entry name" value="Restrct_endonuc_typeI_TRD"/>
</dbReference>
<dbReference type="InterPro" id="IPR044946">
    <property type="entry name" value="Restrct_endonuc_typeI_TRD_sf"/>
</dbReference>
<evidence type="ECO:0000256" key="2">
    <source>
        <dbReference type="ARBA" id="ARBA00022747"/>
    </source>
</evidence>
<evidence type="ECO:0000259" key="4">
    <source>
        <dbReference type="Pfam" id="PF01420"/>
    </source>
</evidence>
<evidence type="ECO:0000256" key="1">
    <source>
        <dbReference type="ARBA" id="ARBA00010923"/>
    </source>
</evidence>
<name>A0A2U2NAT5_9BIFI</name>
<dbReference type="Proteomes" id="UP000245876">
    <property type="component" value="Unassembled WGS sequence"/>
</dbReference>
<dbReference type="CDD" id="cd17262">
    <property type="entry name" value="RMtype1_S_Aco12261I-TRD2-CR2"/>
    <property type="match status" value="1"/>
</dbReference>
<evidence type="ECO:0000313" key="6">
    <source>
        <dbReference type="Proteomes" id="UP000245876"/>
    </source>
</evidence>
<sequence length="211" mass="23994">MLELCITRWRKALQKGKSSISLGEIIRVEDSKRIPLSKKEREKRKGRYPYYGAASVMDYVSSYLFDDVRLLMGEDGTVTDAFGHPSLQYVWGKYWVNNHAHVLAGTKGVTTEQLYVALSDLRITEYITGAVQPKLNQKNMKSIPVEWPDAAPSFDYEFRLYRTNCSQISLLTELRDALLPKLMSGELDVSRIELPTPPTQILMGTNGRLSE</sequence>
<keyword evidence="6" id="KW-1185">Reference proteome</keyword>